<evidence type="ECO:0000313" key="4">
    <source>
        <dbReference type="Proteomes" id="UP000294656"/>
    </source>
</evidence>
<dbReference type="GO" id="GO:0016853">
    <property type="term" value="F:isomerase activity"/>
    <property type="evidence" value="ECO:0007669"/>
    <property type="project" value="UniProtKB-KW"/>
</dbReference>
<keyword evidence="2 3" id="KW-0413">Isomerase</keyword>
<dbReference type="Pfam" id="PF07221">
    <property type="entry name" value="GlcNAc_2-epim"/>
    <property type="match status" value="1"/>
</dbReference>
<evidence type="ECO:0000256" key="1">
    <source>
        <dbReference type="ARBA" id="ARBA00008558"/>
    </source>
</evidence>
<organism evidence="3 4">
    <name type="scientific">Marinomonas balearica</name>
    <dbReference type="NCBI Taxonomy" id="491947"/>
    <lineage>
        <taxon>Bacteria</taxon>
        <taxon>Pseudomonadati</taxon>
        <taxon>Pseudomonadota</taxon>
        <taxon>Gammaproteobacteria</taxon>
        <taxon>Oceanospirillales</taxon>
        <taxon>Oceanospirillaceae</taxon>
        <taxon>Marinomonas</taxon>
    </lineage>
</organism>
<sequence>MFQNLLNSCQNAFFNDILGNWQVHAFDPAKGFSFESMKHNWERNEVGRVRLLTQCRQLYTLSHASLCHQDTVNTSLLAPLFEFIICHYWQDQRWIFSLNDDLDVLDTKTDAYAMAFVLLSFSHYYLATEDKRATQYIKATHDFLQNHMRSEFGGFDECYPLDRQLVRRQNPHMHLLEGYLAAYKATEEPEYKDQIDTLLELARDTFFDPETSTLREFFQSDWSIHPSDGHLIEPGHHFEWIWLLHEANKVSPNPMNLNISKSLWSVASKYGVSDSSGVFNQIHAETYEILDAEKRIWPITEYLKALCVIELKNDEKVKRFEKALAFLKNHYFTNDGRWNEYLDKRDIPKDFPLPGTTTYHIFLGLHEVINWSQTEFTK</sequence>
<dbReference type="Proteomes" id="UP000294656">
    <property type="component" value="Unassembled WGS sequence"/>
</dbReference>
<protein>
    <submittedName>
        <fullName evidence="3">Mannose-6-phosphate isomerase</fullName>
    </submittedName>
</protein>
<accession>A0A4R6M4T3</accession>
<dbReference type="PANTHER" id="PTHR15108">
    <property type="entry name" value="N-ACYLGLUCOSAMINE-2-EPIMERASE"/>
    <property type="match status" value="1"/>
</dbReference>
<comment type="similarity">
    <text evidence="1">Belongs to the N-acylglucosamine 2-epimerase family.</text>
</comment>
<dbReference type="EMBL" id="SNXC01000014">
    <property type="protein sequence ID" value="TDO96317.1"/>
    <property type="molecule type" value="Genomic_DNA"/>
</dbReference>
<dbReference type="Gene3D" id="1.50.10.10">
    <property type="match status" value="1"/>
</dbReference>
<comment type="caution">
    <text evidence="3">The sequence shown here is derived from an EMBL/GenBank/DDBJ whole genome shotgun (WGS) entry which is preliminary data.</text>
</comment>
<proteinExistence type="inferred from homology"/>
<gene>
    <name evidence="3" type="ORF">DFP79_2890</name>
</gene>
<dbReference type="OrthoDB" id="9806359at2"/>
<keyword evidence="4" id="KW-1185">Reference proteome</keyword>
<dbReference type="InterPro" id="IPR008928">
    <property type="entry name" value="6-hairpin_glycosidase_sf"/>
</dbReference>
<dbReference type="GO" id="GO:0005975">
    <property type="term" value="P:carbohydrate metabolic process"/>
    <property type="evidence" value="ECO:0007669"/>
    <property type="project" value="InterPro"/>
</dbReference>
<dbReference type="SUPFAM" id="SSF48208">
    <property type="entry name" value="Six-hairpin glycosidases"/>
    <property type="match status" value="1"/>
</dbReference>
<reference evidence="3 4" key="1">
    <citation type="submission" date="2019-03" db="EMBL/GenBank/DDBJ databases">
        <title>Genomic Encyclopedia of Type Strains, Phase III (KMG-III): the genomes of soil and plant-associated and newly described type strains.</title>
        <authorList>
            <person name="Whitman W."/>
        </authorList>
    </citation>
    <scope>NUCLEOTIDE SEQUENCE [LARGE SCALE GENOMIC DNA]</scope>
    <source>
        <strain evidence="3 4">CECT 7378</strain>
    </source>
</reference>
<evidence type="ECO:0000256" key="2">
    <source>
        <dbReference type="ARBA" id="ARBA00023235"/>
    </source>
</evidence>
<dbReference type="InterPro" id="IPR010819">
    <property type="entry name" value="AGE/CE"/>
</dbReference>
<dbReference type="InterPro" id="IPR012341">
    <property type="entry name" value="6hp_glycosidase-like_sf"/>
</dbReference>
<name>A0A4R6M4T3_9GAMM</name>
<dbReference type="RefSeq" id="WP_133504614.1">
    <property type="nucleotide sequence ID" value="NZ_SNXC01000014.1"/>
</dbReference>
<evidence type="ECO:0000313" key="3">
    <source>
        <dbReference type="EMBL" id="TDO96317.1"/>
    </source>
</evidence>
<dbReference type="AlphaFoldDB" id="A0A4R6M4T3"/>